<protein>
    <submittedName>
        <fullName evidence="1">Uncharacterized protein</fullName>
    </submittedName>
</protein>
<keyword evidence="2" id="KW-1185">Reference proteome</keyword>
<name>A0AAN8SXS6_SOLBU</name>
<dbReference type="AlphaFoldDB" id="A0AAN8SXS6"/>
<accession>A0AAN8SXS6</accession>
<evidence type="ECO:0000313" key="2">
    <source>
        <dbReference type="Proteomes" id="UP001371456"/>
    </source>
</evidence>
<evidence type="ECO:0000313" key="1">
    <source>
        <dbReference type="EMBL" id="KAK6777494.1"/>
    </source>
</evidence>
<sequence>MLNKLLEGDGDRLEVVHLQHRSVRQGRTLTSNNSDDDSEIIRNDVPRSIQNTLRDQRAWMKEGRRKYEKFK</sequence>
<organism evidence="1 2">
    <name type="scientific">Solanum bulbocastanum</name>
    <name type="common">Wild potato</name>
    <dbReference type="NCBI Taxonomy" id="147425"/>
    <lineage>
        <taxon>Eukaryota</taxon>
        <taxon>Viridiplantae</taxon>
        <taxon>Streptophyta</taxon>
        <taxon>Embryophyta</taxon>
        <taxon>Tracheophyta</taxon>
        <taxon>Spermatophyta</taxon>
        <taxon>Magnoliopsida</taxon>
        <taxon>eudicotyledons</taxon>
        <taxon>Gunneridae</taxon>
        <taxon>Pentapetalae</taxon>
        <taxon>asterids</taxon>
        <taxon>lamiids</taxon>
        <taxon>Solanales</taxon>
        <taxon>Solanaceae</taxon>
        <taxon>Solanoideae</taxon>
        <taxon>Solaneae</taxon>
        <taxon>Solanum</taxon>
    </lineage>
</organism>
<proteinExistence type="predicted"/>
<gene>
    <name evidence="1" type="ORF">RDI58_024211</name>
</gene>
<reference evidence="1 2" key="1">
    <citation type="submission" date="2024-02" db="EMBL/GenBank/DDBJ databases">
        <title>de novo genome assembly of Solanum bulbocastanum strain 11H21.</title>
        <authorList>
            <person name="Hosaka A.J."/>
        </authorList>
    </citation>
    <scope>NUCLEOTIDE SEQUENCE [LARGE SCALE GENOMIC DNA]</scope>
    <source>
        <tissue evidence="1">Young leaves</tissue>
    </source>
</reference>
<dbReference type="Proteomes" id="UP001371456">
    <property type="component" value="Unassembled WGS sequence"/>
</dbReference>
<comment type="caution">
    <text evidence="1">The sequence shown here is derived from an EMBL/GenBank/DDBJ whole genome shotgun (WGS) entry which is preliminary data.</text>
</comment>
<dbReference type="EMBL" id="JBANQN010000010">
    <property type="protein sequence ID" value="KAK6777494.1"/>
    <property type="molecule type" value="Genomic_DNA"/>
</dbReference>